<reference evidence="4" key="3">
    <citation type="submission" date="2015-04" db="UniProtKB">
        <authorList>
            <consortium name="EnsemblPlants"/>
        </authorList>
    </citation>
    <scope>IDENTIFICATION</scope>
    <source>
        <strain evidence="4">cv. Jemalong A17</strain>
    </source>
</reference>
<sequence>MSISIHVSFFLLLLIAMCFNNLTFGSRVSIPLNSPISQAGKILMVTITNDLPRDSGELDFHIVNEKPKYLLKLGEPVGFVSNLAVKQGELRWTRYQPLHATFDLYDPKVDGDHTTVYWSVRLDGVHHSWDNVSWIETVFWST</sequence>
<dbReference type="PANTHER" id="PTHR35630:SF2">
    <property type="entry name" value="LEGUMINOSIN GROUP486 SECRETED PEPTIDE"/>
    <property type="match status" value="1"/>
</dbReference>
<dbReference type="EMBL" id="PSQE01000003">
    <property type="protein sequence ID" value="RHN66030.1"/>
    <property type="molecule type" value="Genomic_DNA"/>
</dbReference>
<feature type="signal peptide" evidence="1">
    <location>
        <begin position="1"/>
        <end position="25"/>
    </location>
</feature>
<dbReference type="PANTHER" id="PTHR35630">
    <property type="entry name" value="LEGUMINOSIN GROUP486 SECRETED PEPTIDE"/>
    <property type="match status" value="1"/>
</dbReference>
<reference evidence="6" key="4">
    <citation type="journal article" date="2018" name="Nat. Plants">
        <title>Whole-genome landscape of Medicago truncatula symbiotic genes.</title>
        <authorList>
            <person name="Pecrix Y."/>
            <person name="Staton S.E."/>
            <person name="Sallet E."/>
            <person name="Lelandais-Briere C."/>
            <person name="Moreau S."/>
            <person name="Carrere S."/>
            <person name="Blein T."/>
            <person name="Jardinaud M.F."/>
            <person name="Latrasse D."/>
            <person name="Zouine M."/>
            <person name="Zahm M."/>
            <person name="Kreplak J."/>
            <person name="Mayjonade B."/>
            <person name="Satge C."/>
            <person name="Perez M."/>
            <person name="Cauet S."/>
            <person name="Marande W."/>
            <person name="Chantry-Darmon C."/>
            <person name="Lopez-Roques C."/>
            <person name="Bouchez O."/>
            <person name="Berard A."/>
            <person name="Debelle F."/>
            <person name="Munos S."/>
            <person name="Bendahmane A."/>
            <person name="Berges H."/>
            <person name="Niebel A."/>
            <person name="Buitink J."/>
            <person name="Frugier F."/>
            <person name="Benhamed M."/>
            <person name="Crespi M."/>
            <person name="Gouzy J."/>
            <person name="Gamas P."/>
        </authorList>
    </citation>
    <scope>NUCLEOTIDE SEQUENCE [LARGE SCALE GENOMIC DNA]</scope>
    <source>
        <strain evidence="6">cv. Jemalong A17</strain>
    </source>
</reference>
<evidence type="ECO:0000313" key="4">
    <source>
        <dbReference type="EnsemblPlants" id="KEH33113"/>
    </source>
</evidence>
<reference evidence="3" key="5">
    <citation type="journal article" date="2018" name="Nat. Plants">
        <title>Whole-genome landscape of Medicago truncatula symbiotic genes.</title>
        <authorList>
            <person name="Pecrix Y."/>
            <person name="Gamas P."/>
            <person name="Carrere S."/>
        </authorList>
    </citation>
    <scope>NUCLEOTIDE SEQUENCE</scope>
    <source>
        <tissue evidence="3">Leaves</tissue>
    </source>
</reference>
<protein>
    <submittedName>
        <fullName evidence="2">Leguminosin group486 secreted peptide</fullName>
    </submittedName>
</protein>
<proteinExistence type="predicted"/>
<keyword evidence="5" id="KW-1185">Reference proteome</keyword>
<accession>A0A072UVJ9</accession>
<reference evidence="2 5" key="1">
    <citation type="journal article" date="2011" name="Nature">
        <title>The Medicago genome provides insight into the evolution of rhizobial symbioses.</title>
        <authorList>
            <person name="Young N.D."/>
            <person name="Debelle F."/>
            <person name="Oldroyd G.E."/>
            <person name="Geurts R."/>
            <person name="Cannon S.B."/>
            <person name="Udvardi M.K."/>
            <person name="Benedito V.A."/>
            <person name="Mayer K.F."/>
            <person name="Gouzy J."/>
            <person name="Schoof H."/>
            <person name="Van de Peer Y."/>
            <person name="Proost S."/>
            <person name="Cook D.R."/>
            <person name="Meyers B.C."/>
            <person name="Spannagl M."/>
            <person name="Cheung F."/>
            <person name="De Mita S."/>
            <person name="Krishnakumar V."/>
            <person name="Gundlach H."/>
            <person name="Zhou S."/>
            <person name="Mudge J."/>
            <person name="Bharti A.K."/>
            <person name="Murray J.D."/>
            <person name="Naoumkina M.A."/>
            <person name="Rosen B."/>
            <person name="Silverstein K.A."/>
            <person name="Tang H."/>
            <person name="Rombauts S."/>
            <person name="Zhao P.X."/>
            <person name="Zhou P."/>
            <person name="Barbe V."/>
            <person name="Bardou P."/>
            <person name="Bechner M."/>
            <person name="Bellec A."/>
            <person name="Berger A."/>
            <person name="Berges H."/>
            <person name="Bidwell S."/>
            <person name="Bisseling T."/>
            <person name="Choisne N."/>
            <person name="Couloux A."/>
            <person name="Denny R."/>
            <person name="Deshpande S."/>
            <person name="Dai X."/>
            <person name="Doyle J.J."/>
            <person name="Dudez A.M."/>
            <person name="Farmer A.D."/>
            <person name="Fouteau S."/>
            <person name="Franken C."/>
            <person name="Gibelin C."/>
            <person name="Gish J."/>
            <person name="Goldstein S."/>
            <person name="Gonzalez A.J."/>
            <person name="Green P.J."/>
            <person name="Hallab A."/>
            <person name="Hartog M."/>
            <person name="Hua A."/>
            <person name="Humphray S.J."/>
            <person name="Jeong D.H."/>
            <person name="Jing Y."/>
            <person name="Jocker A."/>
            <person name="Kenton S.M."/>
            <person name="Kim D.J."/>
            <person name="Klee K."/>
            <person name="Lai H."/>
            <person name="Lang C."/>
            <person name="Lin S."/>
            <person name="Macmil S.L."/>
            <person name="Magdelenat G."/>
            <person name="Matthews L."/>
            <person name="McCorrison J."/>
            <person name="Monaghan E.L."/>
            <person name="Mun J.H."/>
            <person name="Najar F.Z."/>
            <person name="Nicholson C."/>
            <person name="Noirot C."/>
            <person name="O'Bleness M."/>
            <person name="Paule C.R."/>
            <person name="Poulain J."/>
            <person name="Prion F."/>
            <person name="Qin B."/>
            <person name="Qu C."/>
            <person name="Retzel E.F."/>
            <person name="Riddle C."/>
            <person name="Sallet E."/>
            <person name="Samain S."/>
            <person name="Samson N."/>
            <person name="Sanders I."/>
            <person name="Saurat O."/>
            <person name="Scarpelli C."/>
            <person name="Schiex T."/>
            <person name="Segurens B."/>
            <person name="Severin A.J."/>
            <person name="Sherrier D.J."/>
            <person name="Shi R."/>
            <person name="Sims S."/>
            <person name="Singer S.R."/>
            <person name="Sinharoy S."/>
            <person name="Sterck L."/>
            <person name="Viollet A."/>
            <person name="Wang B.B."/>
            <person name="Wang K."/>
            <person name="Wang M."/>
            <person name="Wang X."/>
            <person name="Warfsmann J."/>
            <person name="Weissenbach J."/>
            <person name="White D.D."/>
            <person name="White J.D."/>
            <person name="Wiley G.B."/>
            <person name="Wincker P."/>
            <person name="Xing Y."/>
            <person name="Yang L."/>
            <person name="Yao Z."/>
            <person name="Ying F."/>
            <person name="Zhai J."/>
            <person name="Zhou L."/>
            <person name="Zuber A."/>
            <person name="Denarie J."/>
            <person name="Dixon R.A."/>
            <person name="May G.D."/>
            <person name="Schwartz D.C."/>
            <person name="Rogers J."/>
            <person name="Quetier F."/>
            <person name="Town C.D."/>
            <person name="Roe B.A."/>
        </authorList>
    </citation>
    <scope>NUCLEOTIDE SEQUENCE [LARGE SCALE GENOMIC DNA]</scope>
    <source>
        <strain evidence="2">A17</strain>
        <strain evidence="4 5">cv. Jemalong A17</strain>
    </source>
</reference>
<dbReference type="Proteomes" id="UP000265566">
    <property type="component" value="Chromosome 3"/>
</dbReference>
<dbReference type="EMBL" id="CM001219">
    <property type="protein sequence ID" value="KEH33113.1"/>
    <property type="molecule type" value="Genomic_DNA"/>
</dbReference>
<evidence type="ECO:0000313" key="6">
    <source>
        <dbReference type="Proteomes" id="UP000265566"/>
    </source>
</evidence>
<dbReference type="Gramene" id="rna13940">
    <property type="protein sequence ID" value="RHN66030.1"/>
    <property type="gene ID" value="gene13940"/>
</dbReference>
<dbReference type="EnsemblPlants" id="KEH33113">
    <property type="protein sequence ID" value="KEH33113"/>
    <property type="gene ID" value="MTR_3g023810"/>
</dbReference>
<organism evidence="2 5">
    <name type="scientific">Medicago truncatula</name>
    <name type="common">Barrel medic</name>
    <name type="synonym">Medicago tribuloides</name>
    <dbReference type="NCBI Taxonomy" id="3880"/>
    <lineage>
        <taxon>Eukaryota</taxon>
        <taxon>Viridiplantae</taxon>
        <taxon>Streptophyta</taxon>
        <taxon>Embryophyta</taxon>
        <taxon>Tracheophyta</taxon>
        <taxon>Spermatophyta</taxon>
        <taxon>Magnoliopsida</taxon>
        <taxon>eudicotyledons</taxon>
        <taxon>Gunneridae</taxon>
        <taxon>Pentapetalae</taxon>
        <taxon>rosids</taxon>
        <taxon>fabids</taxon>
        <taxon>Fabales</taxon>
        <taxon>Fabaceae</taxon>
        <taxon>Papilionoideae</taxon>
        <taxon>50 kb inversion clade</taxon>
        <taxon>NPAAA clade</taxon>
        <taxon>Hologalegina</taxon>
        <taxon>IRL clade</taxon>
        <taxon>Trifolieae</taxon>
        <taxon>Medicago</taxon>
    </lineage>
</organism>
<gene>
    <name evidence="2" type="ordered locus">MTR_3g023810</name>
    <name evidence="3" type="ORF">MtrunA17_Chr3g0086351</name>
</gene>
<keyword evidence="1" id="KW-0732">Signal</keyword>
<feature type="chain" id="PRO_5014500017" evidence="1">
    <location>
        <begin position="26"/>
        <end position="142"/>
    </location>
</feature>
<reference evidence="2 5" key="2">
    <citation type="journal article" date="2014" name="BMC Genomics">
        <title>An improved genome release (version Mt4.0) for the model legume Medicago truncatula.</title>
        <authorList>
            <person name="Tang H."/>
            <person name="Krishnakumar V."/>
            <person name="Bidwell S."/>
            <person name="Rosen B."/>
            <person name="Chan A."/>
            <person name="Zhou S."/>
            <person name="Gentzbittel L."/>
            <person name="Childs K.L."/>
            <person name="Yandell M."/>
            <person name="Gundlach H."/>
            <person name="Mayer K.F."/>
            <person name="Schwartz D.C."/>
            <person name="Town C.D."/>
        </authorList>
    </citation>
    <scope>GENOME REANNOTATION</scope>
    <source>
        <strain evidence="2">A17</strain>
        <strain evidence="4 5">cv. Jemalong A17</strain>
    </source>
</reference>
<evidence type="ECO:0000256" key="1">
    <source>
        <dbReference type="SAM" id="SignalP"/>
    </source>
</evidence>
<evidence type="ECO:0000313" key="2">
    <source>
        <dbReference type="EMBL" id="KEH33113.1"/>
    </source>
</evidence>
<dbReference type="AlphaFoldDB" id="A0A072UVJ9"/>
<dbReference type="Proteomes" id="UP000002051">
    <property type="component" value="Chromosome 3"/>
</dbReference>
<name>A0A072UVJ9_MEDTR</name>
<evidence type="ECO:0000313" key="3">
    <source>
        <dbReference type="EMBL" id="RHN66030.1"/>
    </source>
</evidence>
<dbReference type="HOGENOM" id="CLU_143825_0_0_1"/>
<evidence type="ECO:0000313" key="5">
    <source>
        <dbReference type="Proteomes" id="UP000002051"/>
    </source>
</evidence>